<dbReference type="AlphaFoldDB" id="A0A6J7E1E4"/>
<evidence type="ECO:0000256" key="5">
    <source>
        <dbReference type="ARBA" id="ARBA00023002"/>
    </source>
</evidence>
<gene>
    <name evidence="7" type="ORF">UFOPK3376_01175</name>
</gene>
<dbReference type="GO" id="GO:0004499">
    <property type="term" value="F:N,N-dimethylaniline monooxygenase activity"/>
    <property type="evidence" value="ECO:0007669"/>
    <property type="project" value="InterPro"/>
</dbReference>
<evidence type="ECO:0000256" key="3">
    <source>
        <dbReference type="ARBA" id="ARBA00022827"/>
    </source>
</evidence>
<evidence type="ECO:0000256" key="1">
    <source>
        <dbReference type="ARBA" id="ARBA00001974"/>
    </source>
</evidence>
<evidence type="ECO:0000256" key="6">
    <source>
        <dbReference type="ARBA" id="ARBA00023033"/>
    </source>
</evidence>
<sequence length="495" mass="55084">MTVEHFDVMVVGAGLSGIGAGYHLQSQCPDRSYVILEGRDDIGGTWDLFRYPGVRSDSDMHTLGYSFKPWTDAKSIADGPSILQYLRDTTTEFGIDQHIRFGHLVQRAEWSSDDARWTVHAHRTGSDETVTITCGYLFMCSGYYSYKGGYTPEFAGADRFTGQVVHPQAWPEDLDYSGKRVVVIGSGATAMTLIPAMAETAGHVTMLQRSPTYVVARPDHDPVANALRKVLPDKAAYSLTRMKNVALQQMIYKRTRAKPAEVKARLVEMVGKELGPDYDVAKHFTPSYNPWDQRLCLVPNGDLFQAIRSGTASVVTDEIDTFTETGILLTSGEHLDADIIVTATGLQMVTLGEMAFVVDGEPVDFSKTWTYKGFAYSGVPNLASSFGYINASWTLRADLTCEYVCRLLNHMRKTGTAQCTPRLRADDQAMPQRPWIDGFSAGYMERSMHMMPRQGDHEPWVNPQNYKSDKKMFRHSPLDDGAMQFTRAQVAASPS</sequence>
<evidence type="ECO:0000256" key="2">
    <source>
        <dbReference type="ARBA" id="ARBA00022630"/>
    </source>
</evidence>
<dbReference type="PANTHER" id="PTHR43872:SF1">
    <property type="entry name" value="MONOOXYGENASE, PUTATIVE (AFU_ORTHOLOGUE AFUA_8G02570)-RELATED"/>
    <property type="match status" value="1"/>
</dbReference>
<keyword evidence="6" id="KW-0503">Monooxygenase</keyword>
<dbReference type="InterPro" id="IPR020946">
    <property type="entry name" value="Flavin_mOase-like"/>
</dbReference>
<dbReference type="SUPFAM" id="SSF51905">
    <property type="entry name" value="FAD/NAD(P)-binding domain"/>
    <property type="match status" value="2"/>
</dbReference>
<dbReference type="GO" id="GO:0050661">
    <property type="term" value="F:NADP binding"/>
    <property type="evidence" value="ECO:0007669"/>
    <property type="project" value="InterPro"/>
</dbReference>
<dbReference type="EMBL" id="CAFBLP010000024">
    <property type="protein sequence ID" value="CAB4876902.1"/>
    <property type="molecule type" value="Genomic_DNA"/>
</dbReference>
<name>A0A6J7E1E4_9ZZZZ</name>
<dbReference type="Pfam" id="PF00743">
    <property type="entry name" value="FMO-like"/>
    <property type="match status" value="1"/>
</dbReference>
<evidence type="ECO:0000313" key="7">
    <source>
        <dbReference type="EMBL" id="CAB4876902.1"/>
    </source>
</evidence>
<keyword evidence="2" id="KW-0285">Flavoprotein</keyword>
<dbReference type="Gene3D" id="3.50.50.60">
    <property type="entry name" value="FAD/NAD(P)-binding domain"/>
    <property type="match status" value="3"/>
</dbReference>
<keyword evidence="5" id="KW-0560">Oxidoreductase</keyword>
<dbReference type="GO" id="GO:0050660">
    <property type="term" value="F:flavin adenine dinucleotide binding"/>
    <property type="evidence" value="ECO:0007669"/>
    <property type="project" value="InterPro"/>
</dbReference>
<reference evidence="7" key="1">
    <citation type="submission" date="2020-05" db="EMBL/GenBank/DDBJ databases">
        <authorList>
            <person name="Chiriac C."/>
            <person name="Salcher M."/>
            <person name="Ghai R."/>
            <person name="Kavagutti S V."/>
        </authorList>
    </citation>
    <scope>NUCLEOTIDE SEQUENCE</scope>
</reference>
<accession>A0A6J7E1E4</accession>
<comment type="cofactor">
    <cofactor evidence="1">
        <name>FAD</name>
        <dbReference type="ChEBI" id="CHEBI:57692"/>
    </cofactor>
</comment>
<proteinExistence type="predicted"/>
<keyword evidence="4" id="KW-0521">NADP</keyword>
<dbReference type="InterPro" id="IPR051820">
    <property type="entry name" value="FAD-binding_MO"/>
</dbReference>
<dbReference type="PANTHER" id="PTHR43872">
    <property type="entry name" value="MONOOXYGENASE, PUTATIVE (AFU_ORTHOLOGUE AFUA_8G02570)-RELATED"/>
    <property type="match status" value="1"/>
</dbReference>
<organism evidence="7">
    <name type="scientific">freshwater metagenome</name>
    <dbReference type="NCBI Taxonomy" id="449393"/>
    <lineage>
        <taxon>unclassified sequences</taxon>
        <taxon>metagenomes</taxon>
        <taxon>ecological metagenomes</taxon>
    </lineage>
</organism>
<keyword evidence="3" id="KW-0274">FAD</keyword>
<protein>
    <submittedName>
        <fullName evidence="7">Unannotated protein</fullName>
    </submittedName>
</protein>
<dbReference type="FunFam" id="3.50.50.60:FF:000228">
    <property type="entry name" value="FAD-containing monooxygenase EthA"/>
    <property type="match status" value="1"/>
</dbReference>
<dbReference type="InterPro" id="IPR036188">
    <property type="entry name" value="FAD/NAD-bd_sf"/>
</dbReference>
<evidence type="ECO:0000256" key="4">
    <source>
        <dbReference type="ARBA" id="ARBA00022857"/>
    </source>
</evidence>